<sequence>MNLRIHLSLLRASPTLLCCLVHVTTTAFSPFANGEVEER</sequence>
<reference evidence="2" key="1">
    <citation type="journal article" date="2023" name="GigaByte">
        <title>Genome assembly of the bearded iris, Iris pallida Lam.</title>
        <authorList>
            <person name="Bruccoleri R.E."/>
            <person name="Oakeley E.J."/>
            <person name="Faust A.M.E."/>
            <person name="Altorfer M."/>
            <person name="Dessus-Babus S."/>
            <person name="Burckhardt D."/>
            <person name="Oertli M."/>
            <person name="Naumann U."/>
            <person name="Petersen F."/>
            <person name="Wong J."/>
        </authorList>
    </citation>
    <scope>NUCLEOTIDE SEQUENCE</scope>
    <source>
        <strain evidence="2">GSM-AAB239-AS_SAM_17_03QT</strain>
    </source>
</reference>
<feature type="signal peptide" evidence="1">
    <location>
        <begin position="1"/>
        <end position="18"/>
    </location>
</feature>
<gene>
    <name evidence="2" type="ORF">M6B38_198500</name>
</gene>
<dbReference type="AlphaFoldDB" id="A0AAX6EBD6"/>
<evidence type="ECO:0000313" key="2">
    <source>
        <dbReference type="EMBL" id="KAJ6801283.1"/>
    </source>
</evidence>
<proteinExistence type="predicted"/>
<feature type="chain" id="PRO_5043915290" evidence="1">
    <location>
        <begin position="19"/>
        <end position="39"/>
    </location>
</feature>
<protein>
    <submittedName>
        <fullName evidence="2">Uncharacterized protein</fullName>
    </submittedName>
</protein>
<keyword evidence="1" id="KW-0732">Signal</keyword>
<comment type="caution">
    <text evidence="2">The sequence shown here is derived from an EMBL/GenBank/DDBJ whole genome shotgun (WGS) entry which is preliminary data.</text>
</comment>
<keyword evidence="3" id="KW-1185">Reference proteome</keyword>
<name>A0AAX6EBD6_IRIPA</name>
<reference evidence="2" key="2">
    <citation type="submission" date="2023-04" db="EMBL/GenBank/DDBJ databases">
        <authorList>
            <person name="Bruccoleri R.E."/>
            <person name="Oakeley E.J."/>
            <person name="Faust A.-M."/>
            <person name="Dessus-Babus S."/>
            <person name="Altorfer M."/>
            <person name="Burckhardt D."/>
            <person name="Oertli M."/>
            <person name="Naumann U."/>
            <person name="Petersen F."/>
            <person name="Wong J."/>
        </authorList>
    </citation>
    <scope>NUCLEOTIDE SEQUENCE</scope>
    <source>
        <strain evidence="2">GSM-AAB239-AS_SAM_17_03QT</strain>
        <tissue evidence="2">Leaf</tissue>
    </source>
</reference>
<evidence type="ECO:0000256" key="1">
    <source>
        <dbReference type="SAM" id="SignalP"/>
    </source>
</evidence>
<organism evidence="2 3">
    <name type="scientific">Iris pallida</name>
    <name type="common">Sweet iris</name>
    <dbReference type="NCBI Taxonomy" id="29817"/>
    <lineage>
        <taxon>Eukaryota</taxon>
        <taxon>Viridiplantae</taxon>
        <taxon>Streptophyta</taxon>
        <taxon>Embryophyta</taxon>
        <taxon>Tracheophyta</taxon>
        <taxon>Spermatophyta</taxon>
        <taxon>Magnoliopsida</taxon>
        <taxon>Liliopsida</taxon>
        <taxon>Asparagales</taxon>
        <taxon>Iridaceae</taxon>
        <taxon>Iridoideae</taxon>
        <taxon>Irideae</taxon>
        <taxon>Iris</taxon>
    </lineage>
</organism>
<accession>A0AAX6EBD6</accession>
<dbReference type="EMBL" id="JANAVB010038218">
    <property type="protein sequence ID" value="KAJ6801283.1"/>
    <property type="molecule type" value="Genomic_DNA"/>
</dbReference>
<evidence type="ECO:0000313" key="3">
    <source>
        <dbReference type="Proteomes" id="UP001140949"/>
    </source>
</evidence>
<dbReference type="Proteomes" id="UP001140949">
    <property type="component" value="Unassembled WGS sequence"/>
</dbReference>